<protein>
    <submittedName>
        <fullName evidence="1">Uncharacterized protein</fullName>
    </submittedName>
</protein>
<reference evidence="2" key="1">
    <citation type="submission" date="2015-01" db="EMBL/GenBank/DDBJ databases">
        <authorList>
            <person name="Manzoor Shahid"/>
            <person name="Zubair Saima"/>
        </authorList>
    </citation>
    <scope>NUCLEOTIDE SEQUENCE [LARGE SCALE GENOMIC DNA]</scope>
    <source>
        <strain evidence="2">Sp3</strain>
    </source>
</reference>
<sequence>MAFSDKFDLLMNITNTSNSALARHLSFDPSFISRLRRGVRTPAKNENYIKEIAGYLARHCIEEYQRAALCKALRIPSTKLPVESEDKAELICHWLLEEKSDDTKSVESFLDELTHFKFKKVPPIESIEPLSISKTSTTDSIVFYGIEGKQNAVITFLCLLLKNKNPQTLLLYSDEDLGWLTDNREFTAKWAALLSQVIMRGNKIKIIHTVHRNLDEMLSAIGEWLPIYMTGAIEPYYYPKTRDKVLRRTLFIAPDTAAVTSNSIRNETKNAANFLFNGRDTIKALIEEYNNYLSLCRPLMRIFTPLSKKGYDDTLSEFEDEKADSIIKTDTLSTITMPIDVAESICLQLDNDTMNQILSYQQIRNNRFEKSLEKHRFTELINIPDAETILDKKVRVGFPDMLGDIELFYKPEEFKKHLQNIIRLLETYDNYNIHFVYGGEMAGYMLYVKDDVGVIVAKTTAPSVIFAINESNLTAAFWDYLRIISGMVIKSEGDRKDTVAKLETIIEKLRD</sequence>
<dbReference type="AlphaFoldDB" id="A0A0B7MK28"/>
<keyword evidence="2" id="KW-1185">Reference proteome</keyword>
<evidence type="ECO:0000313" key="2">
    <source>
        <dbReference type="Proteomes" id="UP000046155"/>
    </source>
</evidence>
<name>A0A0B7MK28_9FIRM</name>
<dbReference type="RefSeq" id="WP_044666155.1">
    <property type="nucleotide sequence ID" value="NZ_CDRZ01000285.1"/>
</dbReference>
<proteinExistence type="predicted"/>
<dbReference type="EMBL" id="CDRZ01000285">
    <property type="protein sequence ID" value="CEO90390.1"/>
    <property type="molecule type" value="Genomic_DNA"/>
</dbReference>
<organism evidence="1 2">
    <name type="scientific">Syntrophaceticus schinkii</name>
    <dbReference type="NCBI Taxonomy" id="499207"/>
    <lineage>
        <taxon>Bacteria</taxon>
        <taxon>Bacillati</taxon>
        <taxon>Bacillota</taxon>
        <taxon>Clostridia</taxon>
        <taxon>Thermoanaerobacterales</taxon>
        <taxon>Thermoanaerobacterales Family III. Incertae Sedis</taxon>
        <taxon>Syntrophaceticus</taxon>
    </lineage>
</organism>
<dbReference type="Proteomes" id="UP000046155">
    <property type="component" value="Unassembled WGS sequence"/>
</dbReference>
<gene>
    <name evidence="1" type="ORF">SSCH_840002</name>
</gene>
<evidence type="ECO:0000313" key="1">
    <source>
        <dbReference type="EMBL" id="CEO90390.1"/>
    </source>
</evidence>
<accession>A0A0B7MK28</accession>